<dbReference type="SUPFAM" id="SSF47819">
    <property type="entry name" value="HRDC-like"/>
    <property type="match status" value="1"/>
</dbReference>
<dbReference type="InParanoid" id="Q9RRP4"/>
<dbReference type="KEGG" id="dra:DR_2444"/>
<name>Q9RRP4_DEIRA</name>
<proteinExistence type="predicted"/>
<feature type="domain" description="HRDC" evidence="2">
    <location>
        <begin position="531"/>
        <end position="603"/>
    </location>
</feature>
<dbReference type="PATRIC" id="fig|243230.17.peg.2680"/>
<dbReference type="PaxDb" id="243230-DR_2444"/>
<dbReference type="eggNOG" id="COG0210">
    <property type="taxonomic scope" value="Bacteria"/>
</dbReference>
<dbReference type="EnsemblBacteria" id="AAF11987">
    <property type="protein sequence ID" value="AAF11987"/>
    <property type="gene ID" value="DR_2444"/>
</dbReference>
<dbReference type="HOGENOM" id="CLU_032714_0_0_0"/>
<feature type="region of interest" description="Disordered" evidence="1">
    <location>
        <begin position="262"/>
        <end position="432"/>
    </location>
</feature>
<dbReference type="SUPFAM" id="SSF53383">
    <property type="entry name" value="PLP-dependent transferases"/>
    <property type="match status" value="1"/>
</dbReference>
<feature type="compositionally biased region" description="Low complexity" evidence="1">
    <location>
        <begin position="518"/>
        <end position="529"/>
    </location>
</feature>
<dbReference type="GO" id="GO:0000166">
    <property type="term" value="F:nucleotide binding"/>
    <property type="evidence" value="ECO:0007669"/>
    <property type="project" value="InterPro"/>
</dbReference>
<protein>
    <submittedName>
        <fullName evidence="3">Nucleic acid-binding protein, putative, HRDC family</fullName>
    </submittedName>
</protein>
<evidence type="ECO:0000313" key="4">
    <source>
        <dbReference type="Proteomes" id="UP000002524"/>
    </source>
</evidence>
<sequence>MTDLPSLRPDARLVQLHAERGDPHGRLAAALAALEDTDWGLLLAGEAALARQLAALLGPGTLRVDGRLDVGRAALAEAGLAVADLHGDLAGARAVWLLEPDRAAVERARRAGVRVIVDATLAPGGGWPRQGADYVVYRNAVTLTGHADAPLAALFGSGTAPTPAAPPPSDLAVALALRDVATLPLRLARFARTATQLTDRLGASVRQAGPTALLLAPDSAADTPAQLGGVLAAARHVPDGLLLTPGLEDPEQVLGLLRDQPEARRQDQRASGQGEASQREQGQRDERQRNEDRPRDNAEGRAPADREDRPERRSEQRVSRPERSREDRPREDRFRDDRRREGRRDRFRPSPGPDRPTRTGERRDDAPARPAELERFTFEAPQQAPAPSEDLPWEPEIVFSDHAPQNVPLTHTVSSGPDAPPLPLTPPLADTLSEADAGDAAAQVTPAELFVAEHAAPVSSEAQTFEPQVEAPEPEAAEPQDASAAEEAPTAEEGGASAAQTPAEPLAPDLPSAPPAPTADAAQDGPAADLTDEQAAIYARLREWRNAEAKRQEISRFIVASNAALAEIARRVPYTLEDLAAVRGMGPARLGKYGEKILEVVRG</sequence>
<dbReference type="EMBL" id="AE000513">
    <property type="protein sequence ID" value="AAF11987.1"/>
    <property type="molecule type" value="Genomic_DNA"/>
</dbReference>
<dbReference type="eggNOG" id="COG0626">
    <property type="taxonomic scope" value="Bacteria"/>
</dbReference>
<organism evidence="3 4">
    <name type="scientific">Deinococcus radiodurans (strain ATCC 13939 / DSM 20539 / JCM 16871 / CCUG 27074 / LMG 4051 / NBRC 15346 / NCIMB 9279 / VKM B-1422 / R1)</name>
    <dbReference type="NCBI Taxonomy" id="243230"/>
    <lineage>
        <taxon>Bacteria</taxon>
        <taxon>Thermotogati</taxon>
        <taxon>Deinococcota</taxon>
        <taxon>Deinococci</taxon>
        <taxon>Deinococcales</taxon>
        <taxon>Deinococcaceae</taxon>
        <taxon>Deinococcus</taxon>
    </lineage>
</organism>
<dbReference type="Proteomes" id="UP000002524">
    <property type="component" value="Chromosome 1"/>
</dbReference>
<dbReference type="InterPro" id="IPR010997">
    <property type="entry name" value="HRDC-like_sf"/>
</dbReference>
<dbReference type="RefSeq" id="WP_010889069.1">
    <property type="nucleotide sequence ID" value="NC_001263.1"/>
</dbReference>
<feature type="compositionally biased region" description="Basic and acidic residues" evidence="1">
    <location>
        <begin position="277"/>
        <end position="348"/>
    </location>
</feature>
<feature type="compositionally biased region" description="Basic and acidic residues" evidence="1">
    <location>
        <begin position="355"/>
        <end position="377"/>
    </location>
</feature>
<evidence type="ECO:0000259" key="2">
    <source>
        <dbReference type="PROSITE" id="PS50967"/>
    </source>
</evidence>
<accession>Q9RRP4</accession>
<dbReference type="AlphaFoldDB" id="Q9RRP4"/>
<evidence type="ECO:0000256" key="1">
    <source>
        <dbReference type="SAM" id="MobiDB-lite"/>
    </source>
</evidence>
<dbReference type="SMR" id="Q9RRP4"/>
<dbReference type="STRING" id="243230.DR_2444"/>
<dbReference type="InterPro" id="IPR015424">
    <property type="entry name" value="PyrdxlP-dep_Trfase"/>
</dbReference>
<dbReference type="SMART" id="SM00341">
    <property type="entry name" value="HRDC"/>
    <property type="match status" value="1"/>
</dbReference>
<feature type="region of interest" description="Disordered" evidence="1">
    <location>
        <begin position="455"/>
        <end position="530"/>
    </location>
</feature>
<dbReference type="PIR" id="H75272">
    <property type="entry name" value="H75272"/>
</dbReference>
<feature type="compositionally biased region" description="Low complexity" evidence="1">
    <location>
        <begin position="479"/>
        <end position="510"/>
    </location>
</feature>
<dbReference type="GO" id="GO:0003676">
    <property type="term" value="F:nucleic acid binding"/>
    <property type="evidence" value="ECO:0007669"/>
    <property type="project" value="InterPro"/>
</dbReference>
<evidence type="ECO:0000313" key="3">
    <source>
        <dbReference type="EMBL" id="AAF11987.1"/>
    </source>
</evidence>
<dbReference type="GeneID" id="69518698"/>
<keyword evidence="4" id="KW-1185">Reference proteome</keyword>
<dbReference type="InterPro" id="IPR044876">
    <property type="entry name" value="HRDC_dom_sf"/>
</dbReference>
<dbReference type="OrthoDB" id="60641at2"/>
<dbReference type="PROSITE" id="PS50967">
    <property type="entry name" value="HRDC"/>
    <property type="match status" value="1"/>
</dbReference>
<dbReference type="Pfam" id="PF00570">
    <property type="entry name" value="HRDC"/>
    <property type="match status" value="1"/>
</dbReference>
<dbReference type="Gene3D" id="1.10.150.80">
    <property type="entry name" value="HRDC domain"/>
    <property type="match status" value="1"/>
</dbReference>
<gene>
    <name evidence="3" type="ordered locus">DR_2444</name>
</gene>
<dbReference type="InterPro" id="IPR002121">
    <property type="entry name" value="HRDC_dom"/>
</dbReference>
<reference evidence="3 4" key="1">
    <citation type="journal article" date="1999" name="Science">
        <title>Genome sequence of the radioresistant bacterium Deinococcus radiodurans R1.</title>
        <authorList>
            <person name="White O."/>
            <person name="Eisen J.A."/>
            <person name="Heidelberg J.F."/>
            <person name="Hickey E.K."/>
            <person name="Peterson J.D."/>
            <person name="Dodson R.J."/>
            <person name="Haft D.H."/>
            <person name="Gwinn M.L."/>
            <person name="Nelson W.C."/>
            <person name="Richardson D.L."/>
            <person name="Moffat K.S."/>
            <person name="Qin H."/>
            <person name="Jiang L."/>
            <person name="Pamphile W."/>
            <person name="Crosby M."/>
            <person name="Shen M."/>
            <person name="Vamathevan J.J."/>
            <person name="Lam P."/>
            <person name="McDonald L."/>
            <person name="Utterback T."/>
            <person name="Zalewski C."/>
            <person name="Makarova K.S."/>
            <person name="Aravind L."/>
            <person name="Daly M.J."/>
            <person name="Minton K.W."/>
            <person name="Fleischmann R.D."/>
            <person name="Ketchum K.A."/>
            <person name="Nelson K.E."/>
            <person name="Salzberg S."/>
            <person name="Smith H.O."/>
            <person name="Venter J.C."/>
            <person name="Fraser C.M."/>
        </authorList>
    </citation>
    <scope>NUCLEOTIDE SEQUENCE [LARGE SCALE GENOMIC DNA]</scope>
    <source>
        <strain evidence="4">ATCC 13939 / DSM 20539 / JCM 16871 / LMG 4051 / NBRC 15346 / NCIMB 9279 / R1 / VKM B-1422</strain>
    </source>
</reference>